<evidence type="ECO:0000256" key="3">
    <source>
        <dbReference type="SAM" id="SignalP"/>
    </source>
</evidence>
<keyword evidence="3" id="KW-0732">Signal</keyword>
<comment type="similarity">
    <text evidence="1">Belongs to the peptidase S33 family.</text>
</comment>
<evidence type="ECO:0000313" key="7">
    <source>
        <dbReference type="Proteomes" id="UP001430954"/>
    </source>
</evidence>
<dbReference type="InterPro" id="IPR002410">
    <property type="entry name" value="Peptidase_S33"/>
</dbReference>
<evidence type="ECO:0000313" key="6">
    <source>
        <dbReference type="EMBL" id="MBZ4038012.1"/>
    </source>
</evidence>
<protein>
    <submittedName>
        <fullName evidence="6">Alpha/beta hydrolase</fullName>
    </submittedName>
</protein>
<evidence type="ECO:0000256" key="1">
    <source>
        <dbReference type="ARBA" id="ARBA00010088"/>
    </source>
</evidence>
<keyword evidence="2 6" id="KW-0378">Hydrolase</keyword>
<feature type="domain" description="Peptidase S33 tripeptidyl aminopeptidase-like C-terminal" evidence="5">
    <location>
        <begin position="397"/>
        <end position="489"/>
    </location>
</feature>
<dbReference type="PANTHER" id="PTHR43798:SF27">
    <property type="entry name" value="HYDROLASE ALPHA_BETA HYDROLASE FOLD FAMILY"/>
    <property type="match status" value="1"/>
</dbReference>
<accession>A0ABS7T2B7</accession>
<gene>
    <name evidence="6" type="ORF">K6753_00495</name>
</gene>
<feature type="signal peptide" evidence="3">
    <location>
        <begin position="1"/>
        <end position="24"/>
    </location>
</feature>
<dbReference type="InterPro" id="IPR029058">
    <property type="entry name" value="AB_hydrolase_fold"/>
</dbReference>
<evidence type="ECO:0000259" key="4">
    <source>
        <dbReference type="Pfam" id="PF00561"/>
    </source>
</evidence>
<comment type="caution">
    <text evidence="6">The sequence shown here is derived from an EMBL/GenBank/DDBJ whole genome shotgun (WGS) entry which is preliminary data.</text>
</comment>
<dbReference type="GO" id="GO:0016787">
    <property type="term" value="F:hydrolase activity"/>
    <property type="evidence" value="ECO:0007669"/>
    <property type="project" value="UniProtKB-KW"/>
</dbReference>
<sequence length="507" mass="53286">MKTAALAAAAVSAVLLAGCQPADAPPDANGTDGATRHFGAIAFEPCSLTGVGGGQATEAFCATHTVPEDPAKPDGRRIDLNLAWLPATGSGGGTDDPVFFIAGGPGQAATEHAATVNMALREVRKQRDILMVDQRGTGGSNPLDCVDAEGEPLRIDNEESASVEQLRAFARTCLAGLEGRTDPTLYTTTQAVADLDNVRQALGVDQVNLVGGSYGTRVAQQYAAAHPQHTRALVLDGVAPNDLVVGGEFAHTFEDAIRLQSDYCRTLPACKARFPVDTRTRLSQVMDALEAAPVEVDYRHPSTGETRTATVTPDHVVGLAFSFSYAPQTSALLPLVLDEAAQGRYAPLMSLSELMARSMGEQMTRGMQWSVLCAEDADRYTADAAIDDTILGPDVAELFFAACSVWPRGARGEDFTAPLRSDVPALLLSGALDPVTPPRYGEAVVKGLSNGRHLVVDGQGHGTLVLGCMPKLVGQFIESTDAAALDTACLDRLAGVPPFTSFNGWEP</sequence>
<proteinExistence type="inferred from homology"/>
<dbReference type="PROSITE" id="PS51257">
    <property type="entry name" value="PROKAR_LIPOPROTEIN"/>
    <property type="match status" value="1"/>
</dbReference>
<organism evidence="6 7">
    <name type="scientific">Novilysobacter selenitireducens</name>
    <dbReference type="NCBI Taxonomy" id="2872639"/>
    <lineage>
        <taxon>Bacteria</taxon>
        <taxon>Pseudomonadati</taxon>
        <taxon>Pseudomonadota</taxon>
        <taxon>Gammaproteobacteria</taxon>
        <taxon>Lysobacterales</taxon>
        <taxon>Lysobacteraceae</taxon>
        <taxon>Novilysobacter</taxon>
    </lineage>
</organism>
<dbReference type="Gene3D" id="3.40.50.1820">
    <property type="entry name" value="alpha/beta hydrolase"/>
    <property type="match status" value="1"/>
</dbReference>
<dbReference type="PANTHER" id="PTHR43798">
    <property type="entry name" value="MONOACYLGLYCEROL LIPASE"/>
    <property type="match status" value="1"/>
</dbReference>
<dbReference type="EMBL" id="JAINZW010000001">
    <property type="protein sequence ID" value="MBZ4038012.1"/>
    <property type="molecule type" value="Genomic_DNA"/>
</dbReference>
<keyword evidence="7" id="KW-1185">Reference proteome</keyword>
<dbReference type="PRINTS" id="PR00793">
    <property type="entry name" value="PROAMNOPTASE"/>
</dbReference>
<evidence type="ECO:0000256" key="2">
    <source>
        <dbReference type="ARBA" id="ARBA00022801"/>
    </source>
</evidence>
<dbReference type="Pfam" id="PF00561">
    <property type="entry name" value="Abhydrolase_1"/>
    <property type="match status" value="1"/>
</dbReference>
<dbReference type="InterPro" id="IPR000073">
    <property type="entry name" value="AB_hydrolase_1"/>
</dbReference>
<dbReference type="Pfam" id="PF08386">
    <property type="entry name" value="Abhydrolase_4"/>
    <property type="match status" value="1"/>
</dbReference>
<dbReference type="InterPro" id="IPR050266">
    <property type="entry name" value="AB_hydrolase_sf"/>
</dbReference>
<dbReference type="InterPro" id="IPR013595">
    <property type="entry name" value="Pept_S33_TAP-like_C"/>
</dbReference>
<name>A0ABS7T2B7_9GAMM</name>
<feature type="domain" description="AB hydrolase-1" evidence="4">
    <location>
        <begin position="97"/>
        <end position="238"/>
    </location>
</feature>
<dbReference type="Proteomes" id="UP001430954">
    <property type="component" value="Unassembled WGS sequence"/>
</dbReference>
<evidence type="ECO:0000259" key="5">
    <source>
        <dbReference type="Pfam" id="PF08386"/>
    </source>
</evidence>
<dbReference type="SUPFAM" id="SSF53474">
    <property type="entry name" value="alpha/beta-Hydrolases"/>
    <property type="match status" value="1"/>
</dbReference>
<reference evidence="6 7" key="1">
    <citation type="submission" date="2021-09" db="EMBL/GenBank/DDBJ databases">
        <title>Lysobacter sp. 13A isolated from the river sediment.</title>
        <authorList>
            <person name="Liu H."/>
            <person name="Li S."/>
            <person name="Mao S."/>
        </authorList>
    </citation>
    <scope>NUCLEOTIDE SEQUENCE [LARGE SCALE GENOMIC DNA]</scope>
    <source>
        <strain evidence="6 7">13A</strain>
    </source>
</reference>
<feature type="chain" id="PRO_5047095278" evidence="3">
    <location>
        <begin position="25"/>
        <end position="507"/>
    </location>
</feature>